<dbReference type="Pfam" id="PF03486">
    <property type="entry name" value="HI0933_like"/>
    <property type="match status" value="1"/>
</dbReference>
<keyword evidence="7" id="KW-1185">Reference proteome</keyword>
<dbReference type="PRINTS" id="PR00368">
    <property type="entry name" value="FADPNR"/>
</dbReference>
<dbReference type="RefSeq" id="WP_145342878.1">
    <property type="nucleotide sequence ID" value="NZ_SMLY01000081.1"/>
</dbReference>
<feature type="domain" description="RsdA/BaiN/AoA(So)-like insert" evidence="5">
    <location>
        <begin position="191"/>
        <end position="340"/>
    </location>
</feature>
<protein>
    <recommendedName>
        <fullName evidence="8">NAD(FAD)-utilizing dehydrogenase</fullName>
    </recommendedName>
</protein>
<dbReference type="InterPro" id="IPR022460">
    <property type="entry name" value="Flavoprotein_PP4765"/>
</dbReference>
<evidence type="ECO:0000259" key="4">
    <source>
        <dbReference type="Pfam" id="PF03486"/>
    </source>
</evidence>
<dbReference type="Proteomes" id="UP000320593">
    <property type="component" value="Unassembled WGS sequence"/>
</dbReference>
<evidence type="ECO:0000256" key="1">
    <source>
        <dbReference type="ARBA" id="ARBA00001974"/>
    </source>
</evidence>
<dbReference type="Gene3D" id="3.50.50.60">
    <property type="entry name" value="FAD/NAD(P)-binding domain"/>
    <property type="match status" value="1"/>
</dbReference>
<dbReference type="PANTHER" id="PTHR42887">
    <property type="entry name" value="OS12G0638800 PROTEIN"/>
    <property type="match status" value="1"/>
</dbReference>
<dbReference type="InterPro" id="IPR036188">
    <property type="entry name" value="FAD/NAD-bd_sf"/>
</dbReference>
<dbReference type="OrthoDB" id="5288829at2"/>
<dbReference type="SUPFAM" id="SSF160996">
    <property type="entry name" value="HI0933 insert domain-like"/>
    <property type="match status" value="1"/>
</dbReference>
<evidence type="ECO:0000256" key="3">
    <source>
        <dbReference type="ARBA" id="ARBA00022827"/>
    </source>
</evidence>
<accession>A0A562T2Q5</accession>
<dbReference type="Pfam" id="PF22780">
    <property type="entry name" value="HI0933_like_1st"/>
    <property type="match status" value="1"/>
</dbReference>
<dbReference type="InterPro" id="IPR023166">
    <property type="entry name" value="BaiN-like_dom_sf"/>
</dbReference>
<dbReference type="SUPFAM" id="SSF51905">
    <property type="entry name" value="FAD/NAD(P)-binding domain"/>
    <property type="match status" value="1"/>
</dbReference>
<reference evidence="6 7" key="1">
    <citation type="submission" date="2019-07" db="EMBL/GenBank/DDBJ databases">
        <title>Genomic Encyclopedia of Archaeal and Bacterial Type Strains, Phase II (KMG-II): from individual species to whole genera.</title>
        <authorList>
            <person name="Goeker M."/>
        </authorList>
    </citation>
    <scope>NUCLEOTIDE SEQUENCE [LARGE SCALE GENOMIC DNA]</scope>
    <source>
        <strain evidence="6 7">ATCC BAA-252</strain>
    </source>
</reference>
<dbReference type="InterPro" id="IPR057661">
    <property type="entry name" value="RsdA/BaiN/AoA(So)_Rossmann"/>
</dbReference>
<dbReference type="PANTHER" id="PTHR42887:SF1">
    <property type="entry name" value="BLR3961 PROTEIN"/>
    <property type="match status" value="1"/>
</dbReference>
<dbReference type="Gene3D" id="2.40.30.10">
    <property type="entry name" value="Translation factors"/>
    <property type="match status" value="1"/>
</dbReference>
<evidence type="ECO:0000313" key="7">
    <source>
        <dbReference type="Proteomes" id="UP000320593"/>
    </source>
</evidence>
<evidence type="ECO:0008006" key="8">
    <source>
        <dbReference type="Google" id="ProtNLM"/>
    </source>
</evidence>
<evidence type="ECO:0000313" key="6">
    <source>
        <dbReference type="EMBL" id="TWI87494.1"/>
    </source>
</evidence>
<comment type="cofactor">
    <cofactor evidence="1">
        <name>FAD</name>
        <dbReference type="ChEBI" id="CHEBI:57692"/>
    </cofactor>
</comment>
<dbReference type="EMBL" id="VLLF01000004">
    <property type="protein sequence ID" value="TWI87494.1"/>
    <property type="molecule type" value="Genomic_DNA"/>
</dbReference>
<feature type="domain" description="RsdA/BaiN/AoA(So)-like Rossmann fold-like" evidence="4">
    <location>
        <begin position="3"/>
        <end position="392"/>
    </location>
</feature>
<gene>
    <name evidence="6" type="ORF">JM93_02059</name>
</gene>
<dbReference type="AlphaFoldDB" id="A0A562T2Q5"/>
<keyword evidence="2" id="KW-0285">Flavoprotein</keyword>
<dbReference type="Gene3D" id="1.10.8.260">
    <property type="entry name" value="HI0933 insert domain-like"/>
    <property type="match status" value="1"/>
</dbReference>
<dbReference type="NCBIfam" id="TIGR00275">
    <property type="entry name" value="aminoacetone oxidase family FAD-binding enzyme"/>
    <property type="match status" value="1"/>
</dbReference>
<comment type="caution">
    <text evidence="6">The sequence shown here is derived from an EMBL/GenBank/DDBJ whole genome shotgun (WGS) entry which is preliminary data.</text>
</comment>
<evidence type="ECO:0000259" key="5">
    <source>
        <dbReference type="Pfam" id="PF22780"/>
    </source>
</evidence>
<proteinExistence type="predicted"/>
<dbReference type="InterPro" id="IPR055178">
    <property type="entry name" value="RsdA/BaiN/AoA(So)-like_dom"/>
</dbReference>
<sequence>MIDVLIVGAGPAGLVAADKLSSLGHSIAIIERMPSAARKFLMAGRGGLNLTHSEDMSQFVHRYREADDFFAPLLNRFPPEAFRGWCDDLGAETFVGSSGRVFPKAMKASPLLRSLLARLLERGVTISTRRIWQGFDKDGNSVTEGPDGTRETAHASATLLAMGGASWARLGSDGAWVRALSEAGVDVRDLEPANCGFCVDWSDHLKDRFSGTPLKRIALSAEGSTIKGEAILSEKGLEGGAVYALSAELRTAIKRDGACTLFIDLLPDHSLAAVESRLAKPRGKQSMTNFLRKALKLTPAEIGLCREAGPLDTDPTKLARTIKGLQLTAVSAYPIERAISSAGGIRLCELDERMMVKKLPGVFAAGEMLDWEAPTGGYLLQACFSTGMAAAEGIHARLNKTKMRGVA</sequence>
<dbReference type="NCBIfam" id="TIGR03862">
    <property type="entry name" value="flavo_PP4765"/>
    <property type="match status" value="1"/>
</dbReference>
<dbReference type="InterPro" id="IPR004792">
    <property type="entry name" value="BaiN-like"/>
</dbReference>
<dbReference type="PRINTS" id="PR00411">
    <property type="entry name" value="PNDRDTASEI"/>
</dbReference>
<name>A0A562T2Q5_9HYPH</name>
<evidence type="ECO:0000256" key="2">
    <source>
        <dbReference type="ARBA" id="ARBA00022630"/>
    </source>
</evidence>
<keyword evidence="3" id="KW-0274">FAD</keyword>
<organism evidence="6 7">
    <name type="scientific">Roseibium hamelinense</name>
    <dbReference type="NCBI Taxonomy" id="150831"/>
    <lineage>
        <taxon>Bacteria</taxon>
        <taxon>Pseudomonadati</taxon>
        <taxon>Pseudomonadota</taxon>
        <taxon>Alphaproteobacteria</taxon>
        <taxon>Hyphomicrobiales</taxon>
        <taxon>Stappiaceae</taxon>
        <taxon>Roseibium</taxon>
    </lineage>
</organism>